<feature type="transmembrane region" description="Helical" evidence="1">
    <location>
        <begin position="49"/>
        <end position="68"/>
    </location>
</feature>
<sequence>MGLLITGGVVATTGMGMTIAFTILGDQLQEREDPAIADIEQRDDMARIGGVLLVSGLAFVAAGGIVFASAARRKGLTRTEARIRIAPAVGGVLVSGQF</sequence>
<organism evidence="2 3">
    <name type="scientific">Enhygromyxa salina</name>
    <dbReference type="NCBI Taxonomy" id="215803"/>
    <lineage>
        <taxon>Bacteria</taxon>
        <taxon>Pseudomonadati</taxon>
        <taxon>Myxococcota</taxon>
        <taxon>Polyangia</taxon>
        <taxon>Nannocystales</taxon>
        <taxon>Nannocystaceae</taxon>
        <taxon>Enhygromyxa</taxon>
    </lineage>
</organism>
<dbReference type="EMBL" id="JMCC02000042">
    <property type="protein sequence ID" value="KIG16173.1"/>
    <property type="molecule type" value="Genomic_DNA"/>
</dbReference>
<dbReference type="RefSeq" id="WP_146659326.1">
    <property type="nucleotide sequence ID" value="NZ_JMCC02000042.1"/>
</dbReference>
<accession>A0A0C1ZY41</accession>
<keyword evidence="1" id="KW-1133">Transmembrane helix</keyword>
<dbReference type="AlphaFoldDB" id="A0A0C1ZY41"/>
<name>A0A0C1ZY41_9BACT</name>
<keyword evidence="1" id="KW-0812">Transmembrane</keyword>
<evidence type="ECO:0000313" key="2">
    <source>
        <dbReference type="EMBL" id="KIG16173.1"/>
    </source>
</evidence>
<dbReference type="Proteomes" id="UP000031599">
    <property type="component" value="Unassembled WGS sequence"/>
</dbReference>
<evidence type="ECO:0000256" key="1">
    <source>
        <dbReference type="SAM" id="Phobius"/>
    </source>
</evidence>
<proteinExistence type="predicted"/>
<comment type="caution">
    <text evidence="2">The sequence shown here is derived from an EMBL/GenBank/DDBJ whole genome shotgun (WGS) entry which is preliminary data.</text>
</comment>
<keyword evidence="1" id="KW-0472">Membrane</keyword>
<protein>
    <submittedName>
        <fullName evidence="2">Uncharacterized protein</fullName>
    </submittedName>
</protein>
<reference evidence="2 3" key="1">
    <citation type="submission" date="2014-12" db="EMBL/GenBank/DDBJ databases">
        <title>Genome assembly of Enhygromyxa salina DSM 15201.</title>
        <authorList>
            <person name="Sharma G."/>
            <person name="Subramanian S."/>
        </authorList>
    </citation>
    <scope>NUCLEOTIDE SEQUENCE [LARGE SCALE GENOMIC DNA]</scope>
    <source>
        <strain evidence="2 3">DSM 15201</strain>
    </source>
</reference>
<evidence type="ECO:0000313" key="3">
    <source>
        <dbReference type="Proteomes" id="UP000031599"/>
    </source>
</evidence>
<gene>
    <name evidence="2" type="ORF">DB30_04891</name>
</gene>